<dbReference type="Pfam" id="PF13673">
    <property type="entry name" value="Acetyltransf_10"/>
    <property type="match status" value="1"/>
</dbReference>
<dbReference type="Proteomes" id="UP000501830">
    <property type="component" value="Chromosome"/>
</dbReference>
<evidence type="ECO:0000259" key="1">
    <source>
        <dbReference type="PROSITE" id="PS51186"/>
    </source>
</evidence>
<keyword evidence="3" id="KW-1185">Reference proteome</keyword>
<dbReference type="KEGG" id="jpo:G7058_06395"/>
<dbReference type="RefSeq" id="WP_166062747.1">
    <property type="nucleotide sequence ID" value="NZ_CP049889.1"/>
</dbReference>
<keyword evidence="2" id="KW-0808">Transferase</keyword>
<dbReference type="PROSITE" id="PS51186">
    <property type="entry name" value="GNAT"/>
    <property type="match status" value="1"/>
</dbReference>
<evidence type="ECO:0000313" key="2">
    <source>
        <dbReference type="EMBL" id="QIK51688.1"/>
    </source>
</evidence>
<dbReference type="CDD" id="cd04301">
    <property type="entry name" value="NAT_SF"/>
    <property type="match status" value="1"/>
</dbReference>
<dbReference type="InterPro" id="IPR000182">
    <property type="entry name" value="GNAT_dom"/>
</dbReference>
<reference evidence="2 3" key="1">
    <citation type="journal article" date="2017" name="Int. J. Syst. Evol. Microbiol.">
        <title>Jeotgalibaca porci sp. nov. and Jeotgalibaca arthritidis sp. nov., isolated from pigs, and emended description of the genus Jeotgalibaca.</title>
        <authorList>
            <person name="Zamora L."/>
            <person name="Perez-Sancho M."/>
            <person name="Dominguez L."/>
            <person name="Fernandez-Garayzabal J.F."/>
            <person name="Vela A.I."/>
        </authorList>
    </citation>
    <scope>NUCLEOTIDE SEQUENCE [LARGE SCALE GENOMIC DNA]</scope>
    <source>
        <strain evidence="2 3">CCUG 69148</strain>
    </source>
</reference>
<accession>A0A6G7WHM5</accession>
<protein>
    <submittedName>
        <fullName evidence="2">GNAT family N-acetyltransferase</fullName>
    </submittedName>
</protein>
<gene>
    <name evidence="2" type="ORF">G7058_06395</name>
</gene>
<organism evidence="2 3">
    <name type="scientific">Jeotgalibaca porci</name>
    <dbReference type="NCBI Taxonomy" id="1868793"/>
    <lineage>
        <taxon>Bacteria</taxon>
        <taxon>Bacillati</taxon>
        <taxon>Bacillota</taxon>
        <taxon>Bacilli</taxon>
        <taxon>Lactobacillales</taxon>
        <taxon>Carnobacteriaceae</taxon>
        <taxon>Jeotgalibaca</taxon>
    </lineage>
</organism>
<dbReference type="GeneID" id="94552905"/>
<dbReference type="SUPFAM" id="SSF55729">
    <property type="entry name" value="Acyl-CoA N-acyltransferases (Nat)"/>
    <property type="match status" value="1"/>
</dbReference>
<dbReference type="GO" id="GO:0016747">
    <property type="term" value="F:acyltransferase activity, transferring groups other than amino-acyl groups"/>
    <property type="evidence" value="ECO:0007669"/>
    <property type="project" value="InterPro"/>
</dbReference>
<sequence>MWKIKAFDQLTVRELHAIYFLRTKIFVVEQACAYQEVDELDLDAMHLFDTDFHAYARIIPDEAVTHIGRVLVHPDFRKQGLSRQLMNEAIAYCQTAYPGKAIHVQAQAHLQPFYGSLGFEPISDVYLEDDIPHLDMVKEEVNN</sequence>
<name>A0A6G7WHM5_9LACT</name>
<dbReference type="AlphaFoldDB" id="A0A6G7WHM5"/>
<proteinExistence type="predicted"/>
<feature type="domain" description="N-acetyltransferase" evidence="1">
    <location>
        <begin position="5"/>
        <end position="141"/>
    </location>
</feature>
<dbReference type="InterPro" id="IPR016181">
    <property type="entry name" value="Acyl_CoA_acyltransferase"/>
</dbReference>
<evidence type="ECO:0000313" key="3">
    <source>
        <dbReference type="Proteomes" id="UP000501830"/>
    </source>
</evidence>
<dbReference type="EMBL" id="CP049889">
    <property type="protein sequence ID" value="QIK51688.1"/>
    <property type="molecule type" value="Genomic_DNA"/>
</dbReference>
<dbReference type="Gene3D" id="3.40.630.30">
    <property type="match status" value="1"/>
</dbReference>